<protein>
    <recommendedName>
        <fullName evidence="4">AphA-like transcriptional regulator</fullName>
    </recommendedName>
</protein>
<gene>
    <name evidence="2" type="ORF">HBA54_16200</name>
</gene>
<dbReference type="Proteomes" id="UP000761264">
    <property type="component" value="Unassembled WGS sequence"/>
</dbReference>
<evidence type="ECO:0000256" key="1">
    <source>
        <dbReference type="ARBA" id="ARBA00023186"/>
    </source>
</evidence>
<comment type="caution">
    <text evidence="2">The sequence shown here is derived from an EMBL/GenBank/DDBJ whole genome shotgun (WGS) entry which is preliminary data.</text>
</comment>
<sequence length="180" mass="20078">MYRDNTLIPSEAIRLLALGILANAPASYAELAREVRHFTGRIVGPSLDLVGAPLEVLKVEGLVTAVDAEAESEDAPLTVTEQGRAEMLRLLSANVRPQVSDLNKLIIALKMRFLHLLDAEGQKVQTELLHDIGERELARLTDLRQHHAEESGHLQDWLDLEITQTRARVEWLAGLRERLA</sequence>
<organism evidence="2 3">
    <name type="scientific">Pelagibius litoralis</name>
    <dbReference type="NCBI Taxonomy" id="374515"/>
    <lineage>
        <taxon>Bacteria</taxon>
        <taxon>Pseudomonadati</taxon>
        <taxon>Pseudomonadota</taxon>
        <taxon>Alphaproteobacteria</taxon>
        <taxon>Rhodospirillales</taxon>
        <taxon>Rhodovibrionaceae</taxon>
        <taxon>Pelagibius</taxon>
    </lineage>
</organism>
<evidence type="ECO:0000313" key="2">
    <source>
        <dbReference type="EMBL" id="NIA70149.1"/>
    </source>
</evidence>
<dbReference type="Gene3D" id="1.20.1280.20">
    <property type="entry name" value="HscB, C-terminal domain"/>
    <property type="match status" value="1"/>
</dbReference>
<dbReference type="GO" id="GO:0051259">
    <property type="term" value="P:protein complex oligomerization"/>
    <property type="evidence" value="ECO:0007669"/>
    <property type="project" value="InterPro"/>
</dbReference>
<evidence type="ECO:0008006" key="4">
    <source>
        <dbReference type="Google" id="ProtNLM"/>
    </source>
</evidence>
<name>A0A967EZB8_9PROT</name>
<accession>A0A967EZB8</accession>
<dbReference type="SUPFAM" id="SSF46785">
    <property type="entry name" value="Winged helix' DNA-binding domain"/>
    <property type="match status" value="1"/>
</dbReference>
<proteinExistence type="predicted"/>
<dbReference type="InterPro" id="IPR036388">
    <property type="entry name" value="WH-like_DNA-bd_sf"/>
</dbReference>
<dbReference type="EMBL" id="JAAQPH010000012">
    <property type="protein sequence ID" value="NIA70149.1"/>
    <property type="molecule type" value="Genomic_DNA"/>
</dbReference>
<dbReference type="RefSeq" id="WP_167226459.1">
    <property type="nucleotide sequence ID" value="NZ_JAAQPH010000012.1"/>
</dbReference>
<reference evidence="2" key="1">
    <citation type="submission" date="2020-03" db="EMBL/GenBank/DDBJ databases">
        <title>Genome of Pelagibius litoralis DSM 21314T.</title>
        <authorList>
            <person name="Wang G."/>
        </authorList>
    </citation>
    <scope>NUCLEOTIDE SEQUENCE</scope>
    <source>
        <strain evidence="2">DSM 21314</strain>
    </source>
</reference>
<dbReference type="AlphaFoldDB" id="A0A967EZB8"/>
<dbReference type="Pfam" id="PF14557">
    <property type="entry name" value="AphA_like"/>
    <property type="match status" value="1"/>
</dbReference>
<keyword evidence="3" id="KW-1185">Reference proteome</keyword>
<keyword evidence="1" id="KW-0143">Chaperone</keyword>
<dbReference type="InterPro" id="IPR036386">
    <property type="entry name" value="HscB_C_sf"/>
</dbReference>
<dbReference type="InterPro" id="IPR029434">
    <property type="entry name" value="Put_trans_reg"/>
</dbReference>
<dbReference type="Gene3D" id="1.10.10.10">
    <property type="entry name" value="Winged helix-like DNA-binding domain superfamily/Winged helix DNA-binding domain"/>
    <property type="match status" value="1"/>
</dbReference>
<evidence type="ECO:0000313" key="3">
    <source>
        <dbReference type="Proteomes" id="UP000761264"/>
    </source>
</evidence>
<dbReference type="InterPro" id="IPR036390">
    <property type="entry name" value="WH_DNA-bd_sf"/>
</dbReference>